<evidence type="ECO:0000313" key="2">
    <source>
        <dbReference type="EMBL" id="AMM44856.1"/>
    </source>
</evidence>
<dbReference type="RefSeq" id="YP_009302445.1">
    <property type="nucleotide sequence ID" value="NC_031245.1"/>
</dbReference>
<dbReference type="KEGG" id="vg:29125225"/>
<organism evidence="2 3">
    <name type="scientific">Bacillus phage SP-15</name>
    <dbReference type="NCBI Taxonomy" id="1792032"/>
    <lineage>
        <taxon>Viruses</taxon>
        <taxon>Duplodnaviria</taxon>
        <taxon>Heunggongvirae</taxon>
        <taxon>Uroviricota</taxon>
        <taxon>Caudoviricetes</taxon>
        <taxon>Thornevirus</taxon>
        <taxon>Thornevirus SP15</taxon>
    </lineage>
</organism>
<evidence type="ECO:0000256" key="1">
    <source>
        <dbReference type="SAM" id="MobiDB-lite"/>
    </source>
</evidence>
<feature type="region of interest" description="Disordered" evidence="1">
    <location>
        <begin position="28"/>
        <end position="51"/>
    </location>
</feature>
<protein>
    <submittedName>
        <fullName evidence="2">Uncharacterized protein</fullName>
    </submittedName>
</protein>
<reference evidence="2 3" key="1">
    <citation type="submission" date="2015-08" db="EMBL/GenBank/DDBJ databases">
        <authorList>
            <person name="Babu N.S."/>
            <person name="Beckwith C.J."/>
            <person name="Beseler K.G."/>
            <person name="Brison A."/>
            <person name="Carone J.V."/>
            <person name="Caskin T.P."/>
            <person name="Diamond M."/>
            <person name="Durham M.E."/>
            <person name="Foxe J.M."/>
            <person name="Go M."/>
            <person name="Henderson B.A."/>
            <person name="Jones I.B."/>
            <person name="McGettigan J.A."/>
            <person name="Micheletti S.J."/>
            <person name="Nasrallah M.E."/>
            <person name="Ortiz D."/>
            <person name="Piller C.R."/>
            <person name="Privatt S.R."/>
            <person name="Schneider S.L."/>
            <person name="Sharp S."/>
            <person name="Smith T.C."/>
            <person name="Stanton J.D."/>
            <person name="Ullery H.E."/>
            <person name="Wilson R.J."/>
            <person name="Serrano M.G."/>
            <person name="Buck G."/>
            <person name="Lee V."/>
            <person name="Wang Y."/>
            <person name="Carvalho R."/>
            <person name="Voegtly L."/>
            <person name="Shi R."/>
            <person name="Duckworth R."/>
            <person name="Johnson A."/>
            <person name="Loviza R."/>
            <person name="Walstead R."/>
            <person name="Shah Z."/>
            <person name="Kiflezghi M."/>
            <person name="Wade K."/>
            <person name="Ball S.L."/>
            <person name="Bradley K.W."/>
            <person name="Asai D.J."/>
            <person name="Bowman C.A."/>
            <person name="Russell D.A."/>
            <person name="Pope W.H."/>
            <person name="Jacobs-Sera D."/>
            <person name="Hendrix R.W."/>
            <person name="Hatfull G.F."/>
        </authorList>
    </citation>
    <scope>NUCLEOTIDE SEQUENCE [LARGE SCALE GENOMIC DNA]</scope>
</reference>
<dbReference type="GeneID" id="29125225"/>
<gene>
    <name evidence="2" type="ORF">SP15_057</name>
</gene>
<name>A0A127AW07_9CAUD</name>
<keyword evidence="3" id="KW-1185">Reference proteome</keyword>
<proteinExistence type="predicted"/>
<accession>A0A127AW07</accession>
<sequence>MSKEKIVAYSGTKIEKFDSKMKLVDVHQSQSVESANQASPTATKPSSNGNK</sequence>
<dbReference type="Proteomes" id="UP000203261">
    <property type="component" value="Segment"/>
</dbReference>
<evidence type="ECO:0000313" key="3">
    <source>
        <dbReference type="Proteomes" id="UP000203261"/>
    </source>
</evidence>
<dbReference type="EMBL" id="KT624200">
    <property type="protein sequence ID" value="AMM44856.1"/>
    <property type="molecule type" value="Genomic_DNA"/>
</dbReference>